<comment type="cofactor">
    <cofactor evidence="7">
        <name>FAD</name>
        <dbReference type="ChEBI" id="CHEBI:57692"/>
    </cofactor>
</comment>
<protein>
    <submittedName>
        <fullName evidence="10">Dehydrogenase</fullName>
    </submittedName>
</protein>
<evidence type="ECO:0000256" key="2">
    <source>
        <dbReference type="ARBA" id="ARBA00022630"/>
    </source>
</evidence>
<dbReference type="Gene3D" id="3.30.70.3450">
    <property type="match status" value="1"/>
</dbReference>
<proteinExistence type="inferred from homology"/>
<feature type="binding site" evidence="7">
    <location>
        <begin position="268"/>
        <end position="274"/>
    </location>
    <ligand>
        <name>FAD</name>
        <dbReference type="ChEBI" id="CHEBI:57692"/>
    </ligand>
</feature>
<dbReference type="InterPro" id="IPR025650">
    <property type="entry name" value="Alkyl-DHAP_Synthase"/>
</dbReference>
<feature type="domain" description="FAD-binding PCMH-type" evidence="9">
    <location>
        <begin position="103"/>
        <end position="284"/>
    </location>
</feature>
<keyword evidence="4" id="KW-0560">Oxidoreductase</keyword>
<comment type="similarity">
    <text evidence="1">Belongs to the FAD-binding oxidoreductase/transferase type 4 family.</text>
</comment>
<dbReference type="PANTHER" id="PTHR46568">
    <property type="entry name" value="ALKYLDIHYDROXYACETONEPHOSPHATE SYNTHASE, PEROXISOMAL"/>
    <property type="match status" value="1"/>
</dbReference>
<accession>A0A917AZE1</accession>
<dbReference type="GO" id="GO:0071949">
    <property type="term" value="F:FAD binding"/>
    <property type="evidence" value="ECO:0007669"/>
    <property type="project" value="InterPro"/>
</dbReference>
<evidence type="ECO:0000256" key="5">
    <source>
        <dbReference type="PIRSR" id="PIRSR625650-1"/>
    </source>
</evidence>
<dbReference type="PANTHER" id="PTHR46568:SF1">
    <property type="entry name" value="ALKYLDIHYDROXYACETONEPHOSPHATE SYNTHASE, PEROXISOMAL"/>
    <property type="match status" value="1"/>
</dbReference>
<dbReference type="Gene3D" id="3.30.43.10">
    <property type="entry name" value="Uridine Diphospho-n-acetylenolpyruvylglucosamine Reductase, domain 2"/>
    <property type="match status" value="1"/>
</dbReference>
<dbReference type="InterPro" id="IPR016166">
    <property type="entry name" value="FAD-bd_PCMH"/>
</dbReference>
<gene>
    <name evidence="10" type="ORF">GCM10011399_00940</name>
</gene>
<dbReference type="InterPro" id="IPR004113">
    <property type="entry name" value="FAD-bd_oxidored_4_C"/>
</dbReference>
<dbReference type="InterPro" id="IPR036318">
    <property type="entry name" value="FAD-bd_PCMH-like_sf"/>
</dbReference>
<dbReference type="InterPro" id="IPR006094">
    <property type="entry name" value="Oxid_FAD_bind_N"/>
</dbReference>
<feature type="binding site" evidence="7">
    <location>
        <begin position="217"/>
        <end position="220"/>
    </location>
    <ligand>
        <name>FAD</name>
        <dbReference type="ChEBI" id="CHEBI:57692"/>
    </ligand>
</feature>
<evidence type="ECO:0000256" key="8">
    <source>
        <dbReference type="PIRSR" id="PIRSR625650-4"/>
    </source>
</evidence>
<dbReference type="InterPro" id="IPR016164">
    <property type="entry name" value="FAD-linked_Oxase-like_C"/>
</dbReference>
<dbReference type="EMBL" id="BMGP01000001">
    <property type="protein sequence ID" value="GGF10949.1"/>
    <property type="molecule type" value="Genomic_DNA"/>
</dbReference>
<dbReference type="Proteomes" id="UP000598775">
    <property type="component" value="Unassembled WGS sequence"/>
</dbReference>
<evidence type="ECO:0000256" key="1">
    <source>
        <dbReference type="ARBA" id="ARBA00008000"/>
    </source>
</evidence>
<dbReference type="Gene3D" id="3.30.465.10">
    <property type="match status" value="1"/>
</dbReference>
<dbReference type="GO" id="GO:0008609">
    <property type="term" value="F:alkylglycerone-phosphate synthase activity"/>
    <property type="evidence" value="ECO:0007669"/>
    <property type="project" value="InterPro"/>
</dbReference>
<dbReference type="GO" id="GO:0008610">
    <property type="term" value="P:lipid biosynthetic process"/>
    <property type="evidence" value="ECO:0007669"/>
    <property type="project" value="InterPro"/>
</dbReference>
<evidence type="ECO:0000256" key="7">
    <source>
        <dbReference type="PIRSR" id="PIRSR625650-3"/>
    </source>
</evidence>
<dbReference type="InterPro" id="IPR016169">
    <property type="entry name" value="FAD-bd_PCMH_sub2"/>
</dbReference>
<feature type="binding site" evidence="7">
    <location>
        <begin position="204"/>
        <end position="210"/>
    </location>
    <ligand>
        <name>FAD</name>
        <dbReference type="ChEBI" id="CHEBI:57692"/>
    </ligand>
</feature>
<keyword evidence="3 7" id="KW-0274">FAD</keyword>
<keyword evidence="11" id="KW-1185">Reference proteome</keyword>
<dbReference type="Pfam" id="PF01565">
    <property type="entry name" value="FAD_binding_4"/>
    <property type="match status" value="1"/>
</dbReference>
<dbReference type="RefSeq" id="WP_188672036.1">
    <property type="nucleotide sequence ID" value="NZ_BMGP01000001.1"/>
</dbReference>
<evidence type="ECO:0000256" key="6">
    <source>
        <dbReference type="PIRSR" id="PIRSR625650-2"/>
    </source>
</evidence>
<dbReference type="InterPro" id="IPR016167">
    <property type="entry name" value="FAD-bd_PCMH_sub1"/>
</dbReference>
<name>A0A917AZE1_9MICO</name>
<evidence type="ECO:0000313" key="10">
    <source>
        <dbReference type="EMBL" id="GGF10949.1"/>
    </source>
</evidence>
<feature type="active site" description="Proton donor/acceptor" evidence="5">
    <location>
        <position position="476"/>
    </location>
</feature>
<dbReference type="Pfam" id="PF02913">
    <property type="entry name" value="FAD-oxidase_C"/>
    <property type="match status" value="1"/>
</dbReference>
<sequence>MTDVKHMKWWGWGVEGVGFHHEDKPGFAPFVVNAVGIDVWKEPVPPISFDELDVPVSQTPDELFDALTTIVGPEFATKDDEERVVHTYGKSIRDLIRLRASVLPRIPDVVVYPADESAVQRIVDLAVASDAVIIPFGGGSNIVGSLEPIPTETRPVISLDMGRMSRVLDIDEYSGLAVIQAGVLGPDMEEQLNARGWTMGHQPDSFTYSTLGGWIATRSSGMQSDKYGDIAEITKGLRVVQPGKLLVVRPIPSSATGPSVREAILGSEGRLGVITEATVQVHKLPAKREVIGYLFRDWDSGLAAMHDINKSDAAPSITRVSDARETAFSFSTSKASHGISGQVQKALFAFLQRRGWNLDEVCLSFIGYEGSAANVSHQKSVVGDILKKHGAITLGKGPGALYDQKKFDTPYLRDFLLDRGAAADVSETSAPWSKLKPLYDNVFAAANKAYAEIGLEGDGWIMCHLSHSMHSGACLYFTFAFTHDGVDPLAQYDVVKSAIQQAFIDSGATLSHHHSVGVEHSQWTEQDISPAGADLVQGMFTAVDPGNNLNPGKILPR</sequence>
<evidence type="ECO:0000313" key="11">
    <source>
        <dbReference type="Proteomes" id="UP000598775"/>
    </source>
</evidence>
<dbReference type="AlphaFoldDB" id="A0A917AZE1"/>
<dbReference type="PROSITE" id="PS51387">
    <property type="entry name" value="FAD_PCMH"/>
    <property type="match status" value="1"/>
</dbReference>
<dbReference type="SUPFAM" id="SSF56176">
    <property type="entry name" value="FAD-binding/transporter-associated domain-like"/>
    <property type="match status" value="1"/>
</dbReference>
<reference evidence="10 11" key="1">
    <citation type="journal article" date="2014" name="Int. J. Syst. Evol. Microbiol.">
        <title>Complete genome sequence of Corynebacterium casei LMG S-19264T (=DSM 44701T), isolated from a smear-ripened cheese.</title>
        <authorList>
            <consortium name="US DOE Joint Genome Institute (JGI-PGF)"/>
            <person name="Walter F."/>
            <person name="Albersmeier A."/>
            <person name="Kalinowski J."/>
            <person name="Ruckert C."/>
        </authorList>
    </citation>
    <scope>NUCLEOTIDE SEQUENCE [LARGE SCALE GENOMIC DNA]</scope>
    <source>
        <strain evidence="10 11">CGMCC 1.12976</strain>
    </source>
</reference>
<organism evidence="10 11">
    <name type="scientific">Subtercola lobariae</name>
    <dbReference type="NCBI Taxonomy" id="1588641"/>
    <lineage>
        <taxon>Bacteria</taxon>
        <taxon>Bacillati</taxon>
        <taxon>Actinomycetota</taxon>
        <taxon>Actinomycetes</taxon>
        <taxon>Micrococcales</taxon>
        <taxon>Microbacteriaceae</taxon>
        <taxon>Subtercola</taxon>
    </lineage>
</organism>
<feature type="site" description="Important for enzyme activity" evidence="8">
    <location>
        <position position="319"/>
    </location>
</feature>
<dbReference type="Gene3D" id="3.30.300.330">
    <property type="match status" value="1"/>
</dbReference>
<evidence type="ECO:0000259" key="9">
    <source>
        <dbReference type="PROSITE" id="PS51387"/>
    </source>
</evidence>
<keyword evidence="2" id="KW-0285">Flavoprotein</keyword>
<dbReference type="GO" id="GO:0016491">
    <property type="term" value="F:oxidoreductase activity"/>
    <property type="evidence" value="ECO:0007669"/>
    <property type="project" value="UniProtKB-KW"/>
</dbReference>
<comment type="caution">
    <text evidence="10">The sequence shown here is derived from an EMBL/GenBank/DDBJ whole genome shotgun (WGS) entry which is preliminary data.</text>
</comment>
<dbReference type="SUPFAM" id="SSF55103">
    <property type="entry name" value="FAD-linked oxidases, C-terminal domain"/>
    <property type="match status" value="1"/>
</dbReference>
<evidence type="ECO:0000256" key="4">
    <source>
        <dbReference type="ARBA" id="ARBA00023002"/>
    </source>
</evidence>
<feature type="binding site" evidence="6">
    <location>
        <position position="413"/>
    </location>
    <ligand>
        <name>substrate</name>
    </ligand>
</feature>
<evidence type="ECO:0000256" key="3">
    <source>
        <dbReference type="ARBA" id="ARBA00022827"/>
    </source>
</evidence>